<dbReference type="Proteomes" id="UP000030764">
    <property type="component" value="Unassembled WGS sequence"/>
</dbReference>
<dbReference type="InterPro" id="IPR013087">
    <property type="entry name" value="Znf_C2H2_type"/>
</dbReference>
<dbReference type="SMART" id="SM00132">
    <property type="entry name" value="LIM"/>
    <property type="match status" value="3"/>
</dbReference>
<gene>
    <name evidence="8" type="ORF">M513_08916</name>
    <name evidence="9" type="ORF">M514_08916</name>
</gene>
<dbReference type="InterPro" id="IPR010442">
    <property type="entry name" value="PET_domain"/>
</dbReference>
<dbReference type="InterPro" id="IPR001781">
    <property type="entry name" value="Znf_LIM"/>
</dbReference>
<keyword evidence="10" id="KW-1185">Reference proteome</keyword>
<reference evidence="9 10" key="1">
    <citation type="journal article" date="2014" name="Nat. Genet.">
        <title>Genome and transcriptome of the porcine whipworm Trichuris suis.</title>
        <authorList>
            <person name="Jex A.R."/>
            <person name="Nejsum P."/>
            <person name="Schwarz E.M."/>
            <person name="Hu L."/>
            <person name="Young N.D."/>
            <person name="Hall R.S."/>
            <person name="Korhonen P.K."/>
            <person name="Liao S."/>
            <person name="Thamsborg S."/>
            <person name="Xia J."/>
            <person name="Xu P."/>
            <person name="Wang S."/>
            <person name="Scheerlinck J.P."/>
            <person name="Hofmann A."/>
            <person name="Sternberg P.W."/>
            <person name="Wang J."/>
            <person name="Gasser R.B."/>
        </authorList>
    </citation>
    <scope>NUCLEOTIDE SEQUENCE [LARGE SCALE GENOMIC DNA]</scope>
    <source>
        <strain evidence="9">DCEP-RM93F</strain>
        <strain evidence="8">DCEP-RM93M</strain>
    </source>
</reference>
<dbReference type="Pfam" id="PF06297">
    <property type="entry name" value="PET"/>
    <property type="match status" value="1"/>
</dbReference>
<evidence type="ECO:0000313" key="8">
    <source>
        <dbReference type="EMBL" id="KFD50171.1"/>
    </source>
</evidence>
<dbReference type="AlphaFoldDB" id="A0A085NLT3"/>
<evidence type="ECO:0000256" key="3">
    <source>
        <dbReference type="ARBA" id="ARBA00022833"/>
    </source>
</evidence>
<accession>A0A085NLT3</accession>
<dbReference type="PANTHER" id="PTHR24211">
    <property type="entry name" value="LIM DOMAIN-CONTAINING PROTEIN"/>
    <property type="match status" value="1"/>
</dbReference>
<dbReference type="GO" id="GO:0008270">
    <property type="term" value="F:zinc ion binding"/>
    <property type="evidence" value="ECO:0007669"/>
    <property type="project" value="InterPro"/>
</dbReference>
<dbReference type="Pfam" id="PF00412">
    <property type="entry name" value="LIM"/>
    <property type="match status" value="3"/>
</dbReference>
<feature type="domain" description="LIM zinc-binding" evidence="6">
    <location>
        <begin position="326"/>
        <end position="390"/>
    </location>
</feature>
<evidence type="ECO:0000259" key="7">
    <source>
        <dbReference type="PROSITE" id="PS51303"/>
    </source>
</evidence>
<dbReference type="EMBL" id="KL363257">
    <property type="protein sequence ID" value="KFD50171.1"/>
    <property type="molecule type" value="Genomic_DNA"/>
</dbReference>
<dbReference type="SUPFAM" id="SSF57716">
    <property type="entry name" value="Glucocorticoid receptor-like (DNA-binding domain)"/>
    <property type="match status" value="1"/>
</dbReference>
<keyword evidence="1 5" id="KW-0479">Metal-binding</keyword>
<dbReference type="FunFam" id="2.10.110.10:FF:000005">
    <property type="entry name" value="Testin isoform 1"/>
    <property type="match status" value="1"/>
</dbReference>
<evidence type="ECO:0000256" key="1">
    <source>
        <dbReference type="ARBA" id="ARBA00022723"/>
    </source>
</evidence>
<dbReference type="PANTHER" id="PTHR24211:SF22">
    <property type="entry name" value="TESTIN"/>
    <property type="match status" value="1"/>
</dbReference>
<keyword evidence="3 5" id="KW-0862">Zinc</keyword>
<evidence type="ECO:0000256" key="2">
    <source>
        <dbReference type="ARBA" id="ARBA00022737"/>
    </source>
</evidence>
<protein>
    <recommendedName>
        <fullName evidence="11">LIM domain protein</fullName>
    </recommendedName>
</protein>
<dbReference type="Proteomes" id="UP000030758">
    <property type="component" value="Unassembled WGS sequence"/>
</dbReference>
<name>A0A085NLT3_9BILA</name>
<dbReference type="PROSITE" id="PS00478">
    <property type="entry name" value="LIM_DOMAIN_1"/>
    <property type="match status" value="1"/>
</dbReference>
<dbReference type="InterPro" id="IPR047120">
    <property type="entry name" value="Pk/Esn/Tes"/>
</dbReference>
<dbReference type="PROSITE" id="PS00028">
    <property type="entry name" value="ZINC_FINGER_C2H2_1"/>
    <property type="match status" value="1"/>
</dbReference>
<sequence length="395" mass="44616">MEEDLPPHVNPYLFHLDEKKPKPLAHDWGAGFPCNKCKDLCPGLELHFWRKICMKCKCSKDDHNVTVEDEDPGKMRIGRLFLPSCAQASVTYTANTSCDVKTEKLVEHLQVDDVATSEDVPCLKLSNALADQFATLSSKRKKSPNCVVSSDSAERRRTLNRQIPLHDFEEKECNQLDEYEKKQMGDFVENVRRNVVGEGQLVQINIEEEAVGPNEVPASQNCEKCKVPFSPGEVAVIAGRLSPSVKWHLGCFCCRSCNEPLADLIYFLGSDGIYCGRHYCESVLPRCSACDEIIFSKQYTMAEDCNWHTKHFCCFFCDRPLGGLRYTCKTCGRKIGADVDRLAHKGEYWHATPECFRCENCGVSLIGAQFLHSSGSIFCTIYCRREAQHRSKRSA</sequence>
<dbReference type="PROSITE" id="PS51303">
    <property type="entry name" value="PET"/>
    <property type="match status" value="1"/>
</dbReference>
<dbReference type="Gene3D" id="2.10.110.10">
    <property type="entry name" value="Cysteine Rich Protein"/>
    <property type="match status" value="3"/>
</dbReference>
<feature type="domain" description="PET" evidence="7">
    <location>
        <begin position="99"/>
        <end position="211"/>
    </location>
</feature>
<organism evidence="9">
    <name type="scientific">Trichuris suis</name>
    <name type="common">pig whipworm</name>
    <dbReference type="NCBI Taxonomy" id="68888"/>
    <lineage>
        <taxon>Eukaryota</taxon>
        <taxon>Metazoa</taxon>
        <taxon>Ecdysozoa</taxon>
        <taxon>Nematoda</taxon>
        <taxon>Enoplea</taxon>
        <taxon>Dorylaimia</taxon>
        <taxon>Trichinellida</taxon>
        <taxon>Trichuridae</taxon>
        <taxon>Trichuris</taxon>
    </lineage>
</organism>
<dbReference type="EMBL" id="KL367488">
    <property type="protein sequence ID" value="KFD70429.1"/>
    <property type="molecule type" value="Genomic_DNA"/>
</dbReference>
<keyword evidence="4 5" id="KW-0440">LIM domain</keyword>
<dbReference type="PROSITE" id="PS50023">
    <property type="entry name" value="LIM_DOMAIN_2"/>
    <property type="match status" value="2"/>
</dbReference>
<proteinExistence type="predicted"/>
<evidence type="ECO:0000256" key="4">
    <source>
        <dbReference type="ARBA" id="ARBA00023038"/>
    </source>
</evidence>
<evidence type="ECO:0008006" key="11">
    <source>
        <dbReference type="Google" id="ProtNLM"/>
    </source>
</evidence>
<evidence type="ECO:0000313" key="9">
    <source>
        <dbReference type="EMBL" id="KFD70429.1"/>
    </source>
</evidence>
<feature type="domain" description="LIM zinc-binding" evidence="6">
    <location>
        <begin position="220"/>
        <end position="285"/>
    </location>
</feature>
<evidence type="ECO:0000259" key="6">
    <source>
        <dbReference type="PROSITE" id="PS50023"/>
    </source>
</evidence>
<evidence type="ECO:0000313" key="10">
    <source>
        <dbReference type="Proteomes" id="UP000030764"/>
    </source>
</evidence>
<evidence type="ECO:0000256" key="5">
    <source>
        <dbReference type="PROSITE-ProRule" id="PRU00125"/>
    </source>
</evidence>
<keyword evidence="2" id="KW-0677">Repeat</keyword>